<proteinExistence type="predicted"/>
<dbReference type="AlphaFoldDB" id="A0AAN9Q1H4"/>
<keyword evidence="2" id="KW-1185">Reference proteome</keyword>
<organism evidence="1 2">
    <name type="scientific">Canavalia gladiata</name>
    <name type="common">Sword bean</name>
    <name type="synonym">Dolichos gladiatus</name>
    <dbReference type="NCBI Taxonomy" id="3824"/>
    <lineage>
        <taxon>Eukaryota</taxon>
        <taxon>Viridiplantae</taxon>
        <taxon>Streptophyta</taxon>
        <taxon>Embryophyta</taxon>
        <taxon>Tracheophyta</taxon>
        <taxon>Spermatophyta</taxon>
        <taxon>Magnoliopsida</taxon>
        <taxon>eudicotyledons</taxon>
        <taxon>Gunneridae</taxon>
        <taxon>Pentapetalae</taxon>
        <taxon>rosids</taxon>
        <taxon>fabids</taxon>
        <taxon>Fabales</taxon>
        <taxon>Fabaceae</taxon>
        <taxon>Papilionoideae</taxon>
        <taxon>50 kb inversion clade</taxon>
        <taxon>NPAAA clade</taxon>
        <taxon>indigoferoid/millettioid clade</taxon>
        <taxon>Phaseoleae</taxon>
        <taxon>Canavalia</taxon>
    </lineage>
</organism>
<dbReference type="Proteomes" id="UP001367508">
    <property type="component" value="Unassembled WGS sequence"/>
</dbReference>
<dbReference type="EMBL" id="JAYMYQ010000008">
    <property type="protein sequence ID" value="KAK7315573.1"/>
    <property type="molecule type" value="Genomic_DNA"/>
</dbReference>
<reference evidence="1 2" key="1">
    <citation type="submission" date="2024-01" db="EMBL/GenBank/DDBJ databases">
        <title>The genomes of 5 underutilized Papilionoideae crops provide insights into root nodulation and disease resistanc.</title>
        <authorList>
            <person name="Jiang F."/>
        </authorList>
    </citation>
    <scope>NUCLEOTIDE SEQUENCE [LARGE SCALE GENOMIC DNA]</scope>
    <source>
        <strain evidence="1">LVBAO_FW01</strain>
        <tissue evidence="1">Leaves</tissue>
    </source>
</reference>
<evidence type="ECO:0000313" key="2">
    <source>
        <dbReference type="Proteomes" id="UP001367508"/>
    </source>
</evidence>
<sequence>MVTSATRIELELTAGVEPGAKGLMGGRRQLKPEVQNVGIKGLSRDWLVRQRTFPPCHSLALLLPRLLSRPEFMDTSAKGSGSRACFCMSLSNCHVCDAFRPLTCAFDEAFACELAVPHAWWWPKGREEADCSKGKRGKNHKASQLTPRSNLLCISQGGSEENRGSTSKNSLHFCDLLTLLKGMQILSWKVCLSDRSQAYYPLHRIGVSSGYMTNQKKEKRLLVLAQGGASLSREGELPIGYTQGSWVVHEFLERNESIIMAEMTSYLSRGM</sequence>
<accession>A0AAN9Q1H4</accession>
<protein>
    <submittedName>
        <fullName evidence="1">Uncharacterized protein</fullName>
    </submittedName>
</protein>
<comment type="caution">
    <text evidence="1">The sequence shown here is derived from an EMBL/GenBank/DDBJ whole genome shotgun (WGS) entry which is preliminary data.</text>
</comment>
<gene>
    <name evidence="1" type="ORF">VNO77_34129</name>
</gene>
<name>A0AAN9Q1H4_CANGL</name>
<evidence type="ECO:0000313" key="1">
    <source>
        <dbReference type="EMBL" id="KAK7315573.1"/>
    </source>
</evidence>